<dbReference type="EMBL" id="VSSQ01072473">
    <property type="protein sequence ID" value="MPN23852.1"/>
    <property type="molecule type" value="Genomic_DNA"/>
</dbReference>
<dbReference type="AlphaFoldDB" id="A0A645GCX5"/>
<organism evidence="1">
    <name type="scientific">bioreactor metagenome</name>
    <dbReference type="NCBI Taxonomy" id="1076179"/>
    <lineage>
        <taxon>unclassified sequences</taxon>
        <taxon>metagenomes</taxon>
        <taxon>ecological metagenomes</taxon>
    </lineage>
</organism>
<gene>
    <name evidence="1" type="ORF">SDC9_171245</name>
</gene>
<reference evidence="1" key="1">
    <citation type="submission" date="2019-08" db="EMBL/GenBank/DDBJ databases">
        <authorList>
            <person name="Kucharzyk K."/>
            <person name="Murdoch R.W."/>
            <person name="Higgins S."/>
            <person name="Loffler F."/>
        </authorList>
    </citation>
    <scope>NUCLEOTIDE SEQUENCE</scope>
</reference>
<proteinExistence type="predicted"/>
<sequence>MPRRIDDNITTLVSLEKAAAGVDGYALGLLVFQRVEKKRVFKGL</sequence>
<evidence type="ECO:0000313" key="1">
    <source>
        <dbReference type="EMBL" id="MPN23852.1"/>
    </source>
</evidence>
<name>A0A645GCX5_9ZZZZ</name>
<comment type="caution">
    <text evidence="1">The sequence shown here is derived from an EMBL/GenBank/DDBJ whole genome shotgun (WGS) entry which is preliminary data.</text>
</comment>
<protein>
    <submittedName>
        <fullName evidence="1">Uncharacterized protein</fullName>
    </submittedName>
</protein>
<accession>A0A645GCX5</accession>